<dbReference type="AlphaFoldDB" id="A0A538TXD6"/>
<name>A0A538TXD6_UNCEI</name>
<evidence type="ECO:0000256" key="5">
    <source>
        <dbReference type="ARBA" id="ARBA00022692"/>
    </source>
</evidence>
<feature type="transmembrane region" description="Helical" evidence="8">
    <location>
        <begin position="450"/>
        <end position="469"/>
    </location>
</feature>
<feature type="transmembrane region" description="Helical" evidence="8">
    <location>
        <begin position="85"/>
        <end position="103"/>
    </location>
</feature>
<sequence length="641" mass="67630">MASGSGVVRAAHARRHGAARGVRLGAQGAQRVPARERRRGALSHWLGRLERIVASACLAAMVLLPLAEIPVRALFKIGIPGSGPFVQHLTLWVGFLGAALAARDGRLLALATASFLPEGWPRRAASIASAWVAGAVAVLLWRASLMMVLTERTAATQIAAGVPIWVGQLVLPVCFGLIALRLAWRAAPDAMGRLIAATGVAAGLLVGQFPDLLKGVSPWPGALLLVLGTALGGPIFAALGGFALLFFLRDGVTIAAIPAETYRLAVFPTLAAIPLFTLTGFVLSEARASERLLRVFRAAVGGVPGGTAVVCATLCAFFTAFTGGSGVTILALGALLYQALRADSYRERFSLGLITACGSLGLLFPPSMPLILYGIVAHVPIEDVFLGGVLPGFLLLGLTAAWGVREGMLTSTGRTRFSFGELWASMVEAKWELLLPVFVVGAIYSGFASLVEASALTVLYAFVIEFLVVRDLSVRRDLGRVLSQCVVVVGGVLVILGCAMGLSSYMVDAEVPARMVEWTQAHVHSPLVFLLGLNLFLLVVGCLLDIFSAIVVVVPLIVPIGMAFGIHPVHLAIIFVANLELGYLTPPVGLNLFLASYRFERPVLEVTRAAVPMLLILGFGVLVITYAPWLTTGILHALGRR</sequence>
<feature type="transmembrane region" description="Helical" evidence="8">
    <location>
        <begin position="124"/>
        <end position="144"/>
    </location>
</feature>
<gene>
    <name evidence="11" type="ORF">E6K78_01975</name>
</gene>
<protein>
    <submittedName>
        <fullName evidence="11">TRAP transporter large permease subunit</fullName>
    </submittedName>
</protein>
<dbReference type="EMBL" id="VBOY01000013">
    <property type="protein sequence ID" value="TMQ68271.1"/>
    <property type="molecule type" value="Genomic_DNA"/>
</dbReference>
<keyword evidence="7 8" id="KW-0472">Membrane</keyword>
<dbReference type="Proteomes" id="UP000316609">
    <property type="component" value="Unassembled WGS sequence"/>
</dbReference>
<feature type="transmembrane region" description="Helical" evidence="8">
    <location>
        <begin position="569"/>
        <end position="594"/>
    </location>
</feature>
<evidence type="ECO:0000256" key="8">
    <source>
        <dbReference type="SAM" id="Phobius"/>
    </source>
</evidence>
<feature type="transmembrane region" description="Helical" evidence="8">
    <location>
        <begin position="614"/>
        <end position="638"/>
    </location>
</feature>
<keyword evidence="3" id="KW-1003">Cell membrane</keyword>
<evidence type="ECO:0000256" key="6">
    <source>
        <dbReference type="ARBA" id="ARBA00022989"/>
    </source>
</evidence>
<evidence type="ECO:0000256" key="1">
    <source>
        <dbReference type="ARBA" id="ARBA00004429"/>
    </source>
</evidence>
<evidence type="ECO:0000256" key="7">
    <source>
        <dbReference type="ARBA" id="ARBA00023136"/>
    </source>
</evidence>
<feature type="transmembrane region" description="Helical" evidence="8">
    <location>
        <begin position="164"/>
        <end position="184"/>
    </location>
</feature>
<feature type="transmembrane region" description="Helical" evidence="8">
    <location>
        <begin position="191"/>
        <end position="210"/>
    </location>
</feature>
<feature type="transmembrane region" description="Helical" evidence="8">
    <location>
        <begin position="45"/>
        <end position="65"/>
    </location>
</feature>
<evidence type="ECO:0000259" key="9">
    <source>
        <dbReference type="Pfam" id="PF04290"/>
    </source>
</evidence>
<dbReference type="NCBIfam" id="TIGR00786">
    <property type="entry name" value="dctM"/>
    <property type="match status" value="1"/>
</dbReference>
<comment type="subcellular location">
    <subcellularLocation>
        <location evidence="1">Cell inner membrane</location>
        <topology evidence="1">Multi-pass membrane protein</topology>
    </subcellularLocation>
</comment>
<accession>A0A538TXD6</accession>
<dbReference type="Pfam" id="PF04290">
    <property type="entry name" value="DctQ"/>
    <property type="match status" value="1"/>
</dbReference>
<keyword evidence="6 8" id="KW-1133">Transmembrane helix</keyword>
<dbReference type="PANTHER" id="PTHR33362">
    <property type="entry name" value="SIALIC ACID TRAP TRANSPORTER PERMEASE PROTEIN SIAT-RELATED"/>
    <property type="match status" value="1"/>
</dbReference>
<proteinExistence type="predicted"/>
<feature type="transmembrane region" description="Helical" evidence="8">
    <location>
        <begin position="304"/>
        <end position="337"/>
    </location>
</feature>
<dbReference type="GO" id="GO:0005886">
    <property type="term" value="C:plasma membrane"/>
    <property type="evidence" value="ECO:0007669"/>
    <property type="project" value="UniProtKB-SubCell"/>
</dbReference>
<comment type="caution">
    <text evidence="11">The sequence shown here is derived from an EMBL/GenBank/DDBJ whole genome shotgun (WGS) entry which is preliminary data.</text>
</comment>
<feature type="domain" description="TRAP C4-dicarboxylate transport system permease DctM subunit" evidence="10">
    <location>
        <begin position="224"/>
        <end position="630"/>
    </location>
</feature>
<feature type="transmembrane region" description="Helical" evidence="8">
    <location>
        <begin position="384"/>
        <end position="402"/>
    </location>
</feature>
<feature type="transmembrane region" description="Helical" evidence="8">
    <location>
        <begin position="222"/>
        <end position="248"/>
    </location>
</feature>
<dbReference type="GO" id="GO:0022857">
    <property type="term" value="F:transmembrane transporter activity"/>
    <property type="evidence" value="ECO:0007669"/>
    <property type="project" value="TreeGrafter"/>
</dbReference>
<organism evidence="11 12">
    <name type="scientific">Eiseniibacteriota bacterium</name>
    <dbReference type="NCBI Taxonomy" id="2212470"/>
    <lineage>
        <taxon>Bacteria</taxon>
        <taxon>Candidatus Eiseniibacteriota</taxon>
    </lineage>
</organism>
<feature type="transmembrane region" description="Helical" evidence="8">
    <location>
        <begin position="264"/>
        <end position="284"/>
    </location>
</feature>
<evidence type="ECO:0000313" key="12">
    <source>
        <dbReference type="Proteomes" id="UP000316609"/>
    </source>
</evidence>
<dbReference type="InterPro" id="IPR010656">
    <property type="entry name" value="DctM"/>
</dbReference>
<dbReference type="PANTHER" id="PTHR33362:SF5">
    <property type="entry name" value="C4-DICARBOXYLATE TRAP TRANSPORTER LARGE PERMEASE PROTEIN DCTM"/>
    <property type="match status" value="1"/>
</dbReference>
<reference evidence="11 12" key="1">
    <citation type="journal article" date="2019" name="Nat. Microbiol.">
        <title>Mediterranean grassland soil C-N compound turnover is dependent on rainfall and depth, and is mediated by genomically divergent microorganisms.</title>
        <authorList>
            <person name="Diamond S."/>
            <person name="Andeer P.F."/>
            <person name="Li Z."/>
            <person name="Crits-Christoph A."/>
            <person name="Burstein D."/>
            <person name="Anantharaman K."/>
            <person name="Lane K.R."/>
            <person name="Thomas B.C."/>
            <person name="Pan C."/>
            <person name="Northen T.R."/>
            <person name="Banfield J.F."/>
        </authorList>
    </citation>
    <scope>NUCLEOTIDE SEQUENCE [LARGE SCALE GENOMIC DNA]</scope>
    <source>
        <strain evidence="11">WS_8</strain>
    </source>
</reference>
<dbReference type="InterPro" id="IPR055348">
    <property type="entry name" value="DctQ"/>
</dbReference>
<feature type="domain" description="Tripartite ATP-independent periplasmic transporters DctQ component" evidence="9">
    <location>
        <begin position="61"/>
        <end position="183"/>
    </location>
</feature>
<feature type="transmembrane region" description="Helical" evidence="8">
    <location>
        <begin position="481"/>
        <end position="507"/>
    </location>
</feature>
<keyword evidence="4" id="KW-0997">Cell inner membrane</keyword>
<evidence type="ECO:0000259" key="10">
    <source>
        <dbReference type="Pfam" id="PF06808"/>
    </source>
</evidence>
<feature type="transmembrane region" description="Helical" evidence="8">
    <location>
        <begin position="349"/>
        <end position="372"/>
    </location>
</feature>
<evidence type="ECO:0000256" key="2">
    <source>
        <dbReference type="ARBA" id="ARBA00022448"/>
    </source>
</evidence>
<evidence type="ECO:0000313" key="11">
    <source>
        <dbReference type="EMBL" id="TMQ68271.1"/>
    </source>
</evidence>
<dbReference type="InterPro" id="IPR004681">
    <property type="entry name" value="TRAP_DctM"/>
</dbReference>
<dbReference type="Pfam" id="PF06808">
    <property type="entry name" value="DctM"/>
    <property type="match status" value="1"/>
</dbReference>
<feature type="transmembrane region" description="Helical" evidence="8">
    <location>
        <begin position="527"/>
        <end position="557"/>
    </location>
</feature>
<keyword evidence="5 8" id="KW-0812">Transmembrane</keyword>
<keyword evidence="2" id="KW-0813">Transport</keyword>
<evidence type="ECO:0000256" key="4">
    <source>
        <dbReference type="ARBA" id="ARBA00022519"/>
    </source>
</evidence>
<evidence type="ECO:0000256" key="3">
    <source>
        <dbReference type="ARBA" id="ARBA00022475"/>
    </source>
</evidence>